<dbReference type="PANTHER" id="PTHR43646:SF2">
    <property type="entry name" value="GLYCOSYLTRANSFERASE 2-LIKE DOMAIN-CONTAINING PROTEIN"/>
    <property type="match status" value="1"/>
</dbReference>
<dbReference type="CDD" id="cd02522">
    <property type="entry name" value="GT_2_like_a"/>
    <property type="match status" value="1"/>
</dbReference>
<dbReference type="InterPro" id="IPR001173">
    <property type="entry name" value="Glyco_trans_2-like"/>
</dbReference>
<evidence type="ECO:0000256" key="5">
    <source>
        <dbReference type="ARBA" id="ARBA00023136"/>
    </source>
</evidence>
<keyword evidence="3" id="KW-0328">Glycosyltransferase</keyword>
<dbReference type="PANTHER" id="PTHR43646">
    <property type="entry name" value="GLYCOSYLTRANSFERASE"/>
    <property type="match status" value="1"/>
</dbReference>
<dbReference type="InterPro" id="IPR029044">
    <property type="entry name" value="Nucleotide-diphossugar_trans"/>
</dbReference>
<feature type="domain" description="Glycosyltransferase 2-like" evidence="6">
    <location>
        <begin position="4"/>
        <end position="123"/>
    </location>
</feature>
<evidence type="ECO:0000256" key="3">
    <source>
        <dbReference type="ARBA" id="ARBA00022676"/>
    </source>
</evidence>
<comment type="caution">
    <text evidence="7">The sequence shown here is derived from an EMBL/GenBank/DDBJ whole genome shotgun (WGS) entry which is preliminary data.</text>
</comment>
<accession>A0ABX0QI67</accession>
<dbReference type="SUPFAM" id="SSF53448">
    <property type="entry name" value="Nucleotide-diphospho-sugar transferases"/>
    <property type="match status" value="1"/>
</dbReference>
<protein>
    <submittedName>
        <fullName evidence="7">Glycosyltransferase</fullName>
    </submittedName>
</protein>
<reference evidence="8" key="2">
    <citation type="submission" date="2023-07" db="EMBL/GenBank/DDBJ databases">
        <authorList>
            <person name="Jung D.-H."/>
        </authorList>
    </citation>
    <scope>NUCLEOTIDE SEQUENCE [LARGE SCALE GENOMIC DNA]</scope>
    <source>
        <strain evidence="8">JA-25</strain>
    </source>
</reference>
<comment type="subcellular location">
    <subcellularLocation>
        <location evidence="1">Cell membrane</location>
    </subcellularLocation>
</comment>
<evidence type="ECO:0000313" key="8">
    <source>
        <dbReference type="Proteomes" id="UP000606008"/>
    </source>
</evidence>
<keyword evidence="2" id="KW-1003">Cell membrane</keyword>
<organism evidence="7 8">
    <name type="scientific">Fibrivirga algicola</name>
    <dbReference type="NCBI Taxonomy" id="2950420"/>
    <lineage>
        <taxon>Bacteria</taxon>
        <taxon>Pseudomonadati</taxon>
        <taxon>Bacteroidota</taxon>
        <taxon>Cytophagia</taxon>
        <taxon>Cytophagales</taxon>
        <taxon>Spirosomataceae</taxon>
        <taxon>Fibrivirga</taxon>
    </lineage>
</organism>
<dbReference type="Pfam" id="PF00535">
    <property type="entry name" value="Glycos_transf_2"/>
    <property type="match status" value="1"/>
</dbReference>
<dbReference type="Gene3D" id="3.90.550.10">
    <property type="entry name" value="Spore Coat Polysaccharide Biosynthesis Protein SpsA, Chain A"/>
    <property type="match status" value="1"/>
</dbReference>
<evidence type="ECO:0000259" key="6">
    <source>
        <dbReference type="Pfam" id="PF00535"/>
    </source>
</evidence>
<dbReference type="RefSeq" id="WP_166691713.1">
    <property type="nucleotide sequence ID" value="NZ_WAEL01000003.1"/>
</dbReference>
<keyword evidence="4" id="KW-0808">Transferase</keyword>
<dbReference type="Proteomes" id="UP000606008">
    <property type="component" value="Unassembled WGS sequence"/>
</dbReference>
<reference evidence="8" key="1">
    <citation type="submission" date="2019-09" db="EMBL/GenBank/DDBJ databases">
        <authorList>
            <person name="Jung D.-H."/>
        </authorList>
    </citation>
    <scope>NUCLEOTIDE SEQUENCE [LARGE SCALE GENOMIC DNA]</scope>
    <source>
        <strain evidence="8">JA-25</strain>
    </source>
</reference>
<proteinExistence type="predicted"/>
<keyword evidence="8" id="KW-1185">Reference proteome</keyword>
<keyword evidence="5" id="KW-0472">Membrane</keyword>
<dbReference type="NCBIfam" id="TIGR04283">
    <property type="entry name" value="glyco_like_mftF"/>
    <property type="match status" value="1"/>
</dbReference>
<evidence type="ECO:0000313" key="7">
    <source>
        <dbReference type="EMBL" id="NID10368.1"/>
    </source>
</evidence>
<sequence>MRISVIIPAFNEATSIAAVVSDVFAYANQQVAEVLVVDGGSSDTTVECACRAGATVITSPRPGRAAQMNFGVQYATGDILYFVHADVRLHPDFTTDIAQAISDGFEAGRYRFRFDSDSIMLRVNSYGTRFGGLMSRGGDQTLFITRALFDRLHGFDEHYVIMEDFDIIRRIEQQARFAVIPKNVVVSARKYEANSWLRVQLANLAAVVLFACHVQPTRIARTYRTFLK</sequence>
<evidence type="ECO:0000256" key="2">
    <source>
        <dbReference type="ARBA" id="ARBA00022475"/>
    </source>
</evidence>
<gene>
    <name evidence="7" type="ORF">F7231_09285</name>
</gene>
<dbReference type="InterPro" id="IPR026461">
    <property type="entry name" value="Trfase_2_rSAM/seldom_assoc"/>
</dbReference>
<evidence type="ECO:0000256" key="4">
    <source>
        <dbReference type="ARBA" id="ARBA00022679"/>
    </source>
</evidence>
<name>A0ABX0QI67_9BACT</name>
<dbReference type="EMBL" id="WAEL01000003">
    <property type="protein sequence ID" value="NID10368.1"/>
    <property type="molecule type" value="Genomic_DNA"/>
</dbReference>
<evidence type="ECO:0000256" key="1">
    <source>
        <dbReference type="ARBA" id="ARBA00004236"/>
    </source>
</evidence>